<feature type="domain" description="Glucose/Sorbosone dehydrogenase" evidence="2">
    <location>
        <begin position="393"/>
        <end position="472"/>
    </location>
</feature>
<proteinExistence type="predicted"/>
<reference evidence="3 4" key="1">
    <citation type="submission" date="2017-04" db="EMBL/GenBank/DDBJ databases">
        <title>Presence of VIM-2 positive Pseudomonas species in chickens and their surrounding environment.</title>
        <authorList>
            <person name="Zhang R."/>
        </authorList>
    </citation>
    <scope>NUCLEOTIDE SEQUENCE [LARGE SCALE GENOMIC DNA]</scope>
    <source>
        <strain evidence="3 4">DZ-C18</strain>
    </source>
</reference>
<feature type="domain" description="Glucose/Sorbosone dehydrogenase" evidence="2">
    <location>
        <begin position="64"/>
        <end position="330"/>
    </location>
</feature>
<dbReference type="InterPro" id="IPR011042">
    <property type="entry name" value="6-blade_b-propeller_TolB-like"/>
</dbReference>
<accession>A0A1X0ZZA2</accession>
<name>A0A1X0ZZA2_PSEPU</name>
<evidence type="ECO:0000313" key="4">
    <source>
        <dbReference type="Proteomes" id="UP000193675"/>
    </source>
</evidence>
<dbReference type="InterPro" id="IPR011041">
    <property type="entry name" value="Quinoprot_gluc/sorb_DH_b-prop"/>
</dbReference>
<organism evidence="3 4">
    <name type="scientific">Pseudomonas putida</name>
    <name type="common">Arthrobacter siderocapsulatus</name>
    <dbReference type="NCBI Taxonomy" id="303"/>
    <lineage>
        <taxon>Bacteria</taxon>
        <taxon>Pseudomonadati</taxon>
        <taxon>Pseudomonadota</taxon>
        <taxon>Gammaproteobacteria</taxon>
        <taxon>Pseudomonadales</taxon>
        <taxon>Pseudomonadaceae</taxon>
        <taxon>Pseudomonas</taxon>
    </lineage>
</organism>
<gene>
    <name evidence="3" type="ORF">B7H17_09475</name>
</gene>
<dbReference type="RefSeq" id="WP_084855613.1">
    <property type="nucleotide sequence ID" value="NZ_JAOTEI010000009.1"/>
</dbReference>
<keyword evidence="1" id="KW-0472">Membrane</keyword>
<evidence type="ECO:0000259" key="2">
    <source>
        <dbReference type="Pfam" id="PF07995"/>
    </source>
</evidence>
<evidence type="ECO:0000256" key="1">
    <source>
        <dbReference type="SAM" id="Phobius"/>
    </source>
</evidence>
<dbReference type="NCBIfam" id="TIGR03606">
    <property type="entry name" value="non_repeat_PQQ"/>
    <property type="match status" value="1"/>
</dbReference>
<sequence length="504" mass="54283">MKLNHCTSENRLGEARTFARLGSLLLVANLAGISLTAMADTPPAPGAPIPATEGFEKRVVATGLANPHNMVLGPDGYLWLTEQVSRKITRVNPKTGEVKVALAVADAVHSQAANGHHEQDGLLGIALHPQLLKGTGQDYVYVSLTYAGGDSEAFPNRTLIRRYTYDAKTNTLGEATDLLKGLPSARDHQSARLLFGPDDKLYYSIGDQGANQLSYLCEQNKAQMTPTAAQVSKSDWVHYAGKILRLNLDGSVPDDNPVINGVKSHVYAYGIRNVQGMVFVGDKLFATEQGPNSDDELNLIVKGGNYGWPYVAGVKDGQGYAYANYSAAKGGCKGNEDQYQNGLKVPEGIPVQQETQWSSTAFVEPLKTLFSVGNDYVYNQPACKENNLFYICWPTIAPSSVTYYPASGNAAKGWGNSLLITSLKRGVVYRVQLDGSKTVPMGDATPVFRSLNRYRDIAVDPSGEVIYVATDIESSLGTNDKGSAAAKFENPGAILAFRSTGKSR</sequence>
<keyword evidence="1" id="KW-0812">Transmembrane</keyword>
<dbReference type="Gene3D" id="2.120.10.30">
    <property type="entry name" value="TolB, C-terminal domain"/>
    <property type="match status" value="1"/>
</dbReference>
<dbReference type="EMBL" id="NBWC01000012">
    <property type="protein sequence ID" value="ORL64954.1"/>
    <property type="molecule type" value="Genomic_DNA"/>
</dbReference>
<feature type="transmembrane region" description="Helical" evidence="1">
    <location>
        <begin position="21"/>
        <end position="39"/>
    </location>
</feature>
<dbReference type="AlphaFoldDB" id="A0A1X0ZZA2"/>
<dbReference type="Proteomes" id="UP000193675">
    <property type="component" value="Unassembled WGS sequence"/>
</dbReference>
<dbReference type="PANTHER" id="PTHR19328:SF13">
    <property type="entry name" value="HIPL1 PROTEIN"/>
    <property type="match status" value="1"/>
</dbReference>
<evidence type="ECO:0000313" key="3">
    <source>
        <dbReference type="EMBL" id="ORL64954.1"/>
    </source>
</evidence>
<dbReference type="Pfam" id="PF07995">
    <property type="entry name" value="GSDH"/>
    <property type="match status" value="2"/>
</dbReference>
<keyword evidence="1" id="KW-1133">Transmembrane helix</keyword>
<dbReference type="InterPro" id="IPR019893">
    <property type="entry name" value="SndH-like"/>
</dbReference>
<comment type="caution">
    <text evidence="3">The sequence shown here is derived from an EMBL/GenBank/DDBJ whole genome shotgun (WGS) entry which is preliminary data.</text>
</comment>
<dbReference type="PANTHER" id="PTHR19328">
    <property type="entry name" value="HEDGEHOG-INTERACTING PROTEIN"/>
    <property type="match status" value="1"/>
</dbReference>
<dbReference type="SUPFAM" id="SSF50952">
    <property type="entry name" value="Soluble quinoprotein glucose dehydrogenase"/>
    <property type="match status" value="1"/>
</dbReference>
<dbReference type="OrthoDB" id="9770043at2"/>
<protein>
    <submittedName>
        <fullName evidence="3">Quinoprotein glucose dehydrogenase</fullName>
    </submittedName>
</protein>
<dbReference type="InterPro" id="IPR012938">
    <property type="entry name" value="Glc/Sorbosone_DH"/>
</dbReference>